<sequence>MASHTNEKGQIIYKDTEEDIGIARSQGDIPTNEKHGVMQNIKEKVKDGVQSVAEGMGKLADNITNNPEHDHLSPKVQVMKE</sequence>
<feature type="region of interest" description="Disordered" evidence="1">
    <location>
        <begin position="60"/>
        <end position="81"/>
    </location>
</feature>
<evidence type="ECO:0000313" key="3">
    <source>
        <dbReference type="WBParaSite" id="PDA_v2.g17618.t1"/>
    </source>
</evidence>
<feature type="compositionally biased region" description="Basic and acidic residues" evidence="1">
    <location>
        <begin position="67"/>
        <end position="81"/>
    </location>
</feature>
<evidence type="ECO:0000313" key="2">
    <source>
        <dbReference type="Proteomes" id="UP000887578"/>
    </source>
</evidence>
<reference evidence="3" key="1">
    <citation type="submission" date="2022-11" db="UniProtKB">
        <authorList>
            <consortium name="WormBaseParasite"/>
        </authorList>
    </citation>
    <scope>IDENTIFICATION</scope>
</reference>
<keyword evidence="2" id="KW-1185">Reference proteome</keyword>
<protein>
    <submittedName>
        <fullName evidence="3">Uncharacterized protein</fullName>
    </submittedName>
</protein>
<proteinExistence type="predicted"/>
<dbReference type="WBParaSite" id="PDA_v2.g17618.t1">
    <property type="protein sequence ID" value="PDA_v2.g17618.t1"/>
    <property type="gene ID" value="PDA_v2.g17618"/>
</dbReference>
<name>A0A914PIC2_9BILA</name>
<dbReference type="AlphaFoldDB" id="A0A914PIC2"/>
<dbReference type="Proteomes" id="UP000887578">
    <property type="component" value="Unplaced"/>
</dbReference>
<organism evidence="2 3">
    <name type="scientific">Panagrolaimus davidi</name>
    <dbReference type="NCBI Taxonomy" id="227884"/>
    <lineage>
        <taxon>Eukaryota</taxon>
        <taxon>Metazoa</taxon>
        <taxon>Ecdysozoa</taxon>
        <taxon>Nematoda</taxon>
        <taxon>Chromadorea</taxon>
        <taxon>Rhabditida</taxon>
        <taxon>Tylenchina</taxon>
        <taxon>Panagrolaimomorpha</taxon>
        <taxon>Panagrolaimoidea</taxon>
        <taxon>Panagrolaimidae</taxon>
        <taxon>Panagrolaimus</taxon>
    </lineage>
</organism>
<evidence type="ECO:0000256" key="1">
    <source>
        <dbReference type="SAM" id="MobiDB-lite"/>
    </source>
</evidence>
<accession>A0A914PIC2</accession>